<keyword evidence="1" id="KW-0472">Membrane</keyword>
<feature type="non-terminal residue" evidence="2">
    <location>
        <position position="1"/>
    </location>
</feature>
<keyword evidence="1" id="KW-0812">Transmembrane</keyword>
<reference evidence="2" key="1">
    <citation type="journal article" date="2017" name="Front. Cell. Infect. Microbiol.">
        <title>The Distinct Transcriptional Response of the Midgut of Amblyomma sculptum and Amblyomma aureolatum Ticks to Rickettsia rickettsii Correlates to Their Differences in Susceptibility to Infection.</title>
        <authorList>
            <person name="Martins L.A."/>
            <person name="Galletti M.F.B.M."/>
            <person name="Ribeiro J.M."/>
            <person name="Fujita A."/>
            <person name="Costa F.B."/>
            <person name="Labruna M.B."/>
            <person name="Daffre S."/>
            <person name="Fogaca A.C."/>
        </authorList>
    </citation>
    <scope>NUCLEOTIDE SEQUENCE</scope>
</reference>
<evidence type="ECO:0000256" key="1">
    <source>
        <dbReference type="SAM" id="Phobius"/>
    </source>
</evidence>
<feature type="non-terminal residue" evidence="2">
    <location>
        <position position="80"/>
    </location>
</feature>
<dbReference type="EMBL" id="GFAC01006296">
    <property type="protein sequence ID" value="JAT92892.1"/>
    <property type="molecule type" value="mRNA"/>
</dbReference>
<organism evidence="2">
    <name type="scientific">Amblyomma aureolatum</name>
    <dbReference type="NCBI Taxonomy" id="187763"/>
    <lineage>
        <taxon>Eukaryota</taxon>
        <taxon>Metazoa</taxon>
        <taxon>Ecdysozoa</taxon>
        <taxon>Arthropoda</taxon>
        <taxon>Chelicerata</taxon>
        <taxon>Arachnida</taxon>
        <taxon>Acari</taxon>
        <taxon>Parasitiformes</taxon>
        <taxon>Ixodida</taxon>
        <taxon>Ixodoidea</taxon>
        <taxon>Ixodidae</taxon>
        <taxon>Amblyomminae</taxon>
        <taxon>Amblyomma</taxon>
    </lineage>
</organism>
<name>A0A1E1X0Z8_9ACAR</name>
<sequence>ELRSVMQSFGKLADYRGYSRVLMTTLSLTVHVTVTLSAFVSKDIVATAGCFQVVDALFQLFVFFFMRMNQMRRLNLFRNN</sequence>
<proteinExistence type="evidence at transcript level"/>
<feature type="transmembrane region" description="Helical" evidence="1">
    <location>
        <begin position="46"/>
        <end position="66"/>
    </location>
</feature>
<dbReference type="AlphaFoldDB" id="A0A1E1X0Z8"/>
<protein>
    <submittedName>
        <fullName evidence="2">Uncharacterized protein</fullName>
    </submittedName>
</protein>
<feature type="transmembrane region" description="Helical" evidence="1">
    <location>
        <begin position="21"/>
        <end position="40"/>
    </location>
</feature>
<evidence type="ECO:0000313" key="2">
    <source>
        <dbReference type="EMBL" id="JAT92892.1"/>
    </source>
</evidence>
<keyword evidence="1" id="KW-1133">Transmembrane helix</keyword>
<accession>A0A1E1X0Z8</accession>